<dbReference type="Proteomes" id="UP001595455">
    <property type="component" value="Unassembled WGS sequence"/>
</dbReference>
<keyword evidence="1" id="KW-0732">Signal</keyword>
<comment type="caution">
    <text evidence="3">The sequence shown here is derived from an EMBL/GenBank/DDBJ whole genome shotgun (WGS) entry which is preliminary data.</text>
</comment>
<dbReference type="RefSeq" id="WP_107008237.1">
    <property type="nucleotide sequence ID" value="NZ_JBHRSF010000007.1"/>
</dbReference>
<dbReference type="OrthoDB" id="9961400at2"/>
<evidence type="ECO:0000313" key="4">
    <source>
        <dbReference type="Proteomes" id="UP000240957"/>
    </source>
</evidence>
<feature type="chain" id="PRO_5016737325" description="EexN family lipoprotein" evidence="1">
    <location>
        <begin position="22"/>
        <end position="85"/>
    </location>
</feature>
<reference evidence="3 4" key="2">
    <citation type="submission" date="2018-08" db="EMBL/GenBank/DDBJ databases">
        <title>The draft genome of Acinetobacter sichuanensis strain WCHAc060041.</title>
        <authorList>
            <person name="Qin J."/>
            <person name="Feng Y."/>
            <person name="Zong Z."/>
        </authorList>
    </citation>
    <scope>NUCLEOTIDE SEQUENCE [LARGE SCALE GENOMIC DNA]</scope>
    <source>
        <strain evidence="3 4">WCHAc060041</strain>
    </source>
</reference>
<name>A0A371YQ75_9GAMM</name>
<evidence type="ECO:0000313" key="2">
    <source>
        <dbReference type="EMBL" id="MFC2994482.1"/>
    </source>
</evidence>
<reference evidence="2" key="1">
    <citation type="journal article" date="2014" name="Int. J. Syst. Evol. Microbiol.">
        <title>Complete genome of a new Firmicutes species belonging to the dominant human colonic microbiota ('Ruminococcus bicirculans') reveals two chromosomes and a selective capacity to utilize plant glucans.</title>
        <authorList>
            <consortium name="NISC Comparative Sequencing Program"/>
            <person name="Wegmann U."/>
            <person name="Louis P."/>
            <person name="Goesmann A."/>
            <person name="Henrissat B."/>
            <person name="Duncan S.H."/>
            <person name="Flint H.J."/>
        </authorList>
    </citation>
    <scope>NUCLEOTIDE SEQUENCE</scope>
    <source>
        <strain evidence="2">KCTC 62575</strain>
    </source>
</reference>
<proteinExistence type="predicted"/>
<dbReference type="EMBL" id="JBHRSF010000007">
    <property type="protein sequence ID" value="MFC2994482.1"/>
    <property type="molecule type" value="Genomic_DNA"/>
</dbReference>
<protein>
    <recommendedName>
        <fullName evidence="6">EexN family lipoprotein</fullName>
    </recommendedName>
</protein>
<evidence type="ECO:0000313" key="5">
    <source>
        <dbReference type="Proteomes" id="UP001595455"/>
    </source>
</evidence>
<reference evidence="2" key="4">
    <citation type="submission" date="2024-09" db="EMBL/GenBank/DDBJ databases">
        <authorList>
            <person name="Sun Q."/>
            <person name="Mori K."/>
        </authorList>
    </citation>
    <scope>NUCLEOTIDE SEQUENCE</scope>
    <source>
        <strain evidence="2">KCTC 62575</strain>
    </source>
</reference>
<dbReference type="Proteomes" id="UP000240957">
    <property type="component" value="Unassembled WGS sequence"/>
</dbReference>
<evidence type="ECO:0008006" key="6">
    <source>
        <dbReference type="Google" id="ProtNLM"/>
    </source>
</evidence>
<evidence type="ECO:0000256" key="1">
    <source>
        <dbReference type="SAM" id="SignalP"/>
    </source>
</evidence>
<reference evidence="5" key="3">
    <citation type="journal article" date="2019" name="Int. J. Syst. Evol. Microbiol.">
        <title>The Global Catalogue of Microorganisms (GCM) 10K type strain sequencing project: providing services to taxonomists for standard genome sequencing and annotation.</title>
        <authorList>
            <consortium name="The Broad Institute Genomics Platform"/>
            <consortium name="The Broad Institute Genome Sequencing Center for Infectious Disease"/>
            <person name="Wu L."/>
            <person name="Ma J."/>
        </authorList>
    </citation>
    <scope>NUCLEOTIDE SEQUENCE [LARGE SCALE GENOMIC DNA]</scope>
    <source>
        <strain evidence="5">KCTC 62575</strain>
    </source>
</reference>
<feature type="signal peptide" evidence="1">
    <location>
        <begin position="1"/>
        <end position="21"/>
    </location>
</feature>
<accession>A0A371YQ75</accession>
<organism evidence="3 4">
    <name type="scientific">Acinetobacter sichuanensis</name>
    <dbReference type="NCBI Taxonomy" id="2136183"/>
    <lineage>
        <taxon>Bacteria</taxon>
        <taxon>Pseudomonadati</taxon>
        <taxon>Pseudomonadota</taxon>
        <taxon>Gammaproteobacteria</taxon>
        <taxon>Moraxellales</taxon>
        <taxon>Moraxellaceae</taxon>
        <taxon>Acinetobacter</taxon>
    </lineage>
</organism>
<dbReference type="EMBL" id="PYIX02000015">
    <property type="protein sequence ID" value="RFC83592.1"/>
    <property type="molecule type" value="Genomic_DNA"/>
</dbReference>
<sequence length="85" mass="9518">MKSFIISCCTLFILISLNGCQTQSISTLSTDPEIIEVKPCTGNDTEVCQEIPDQNQMNKIKRTYTDQKGCQYTEYENGLTDAICP</sequence>
<dbReference type="AlphaFoldDB" id="A0A371YQ75"/>
<evidence type="ECO:0000313" key="3">
    <source>
        <dbReference type="EMBL" id="RFC83592.1"/>
    </source>
</evidence>
<keyword evidence="5" id="KW-1185">Reference proteome</keyword>
<gene>
    <name evidence="2" type="ORF">ACFODO_04190</name>
    <name evidence="3" type="ORF">C9E89_010605</name>
</gene>